<reference evidence="7" key="1">
    <citation type="journal article" date="2019" name="Int. J. Syst. Evol. Microbiol.">
        <title>The Global Catalogue of Microorganisms (GCM) 10K type strain sequencing project: providing services to taxonomists for standard genome sequencing and annotation.</title>
        <authorList>
            <consortium name="The Broad Institute Genomics Platform"/>
            <consortium name="The Broad Institute Genome Sequencing Center for Infectious Disease"/>
            <person name="Wu L."/>
            <person name="Ma J."/>
        </authorList>
    </citation>
    <scope>NUCLEOTIDE SEQUENCE [LARGE SCALE GENOMIC DNA]</scope>
    <source>
        <strain evidence="7">KACC 12633</strain>
    </source>
</reference>
<evidence type="ECO:0000259" key="5">
    <source>
        <dbReference type="Pfam" id="PF06803"/>
    </source>
</evidence>
<keyword evidence="3" id="KW-1133">Transmembrane helix</keyword>
<comment type="subcellular location">
    <subcellularLocation>
        <location evidence="1">Endomembrane system</location>
        <topology evidence="1">Multi-pass membrane protein</topology>
    </subcellularLocation>
</comment>
<dbReference type="InterPro" id="IPR016983">
    <property type="entry name" value="UCP031804"/>
</dbReference>
<evidence type="ECO:0000313" key="7">
    <source>
        <dbReference type="Proteomes" id="UP001596150"/>
    </source>
</evidence>
<evidence type="ECO:0000313" key="6">
    <source>
        <dbReference type="EMBL" id="MFC5518569.1"/>
    </source>
</evidence>
<proteinExistence type="predicted"/>
<keyword evidence="7" id="KW-1185">Reference proteome</keyword>
<dbReference type="EMBL" id="JBHSML010000014">
    <property type="protein sequence ID" value="MFC5518569.1"/>
    <property type="molecule type" value="Genomic_DNA"/>
</dbReference>
<dbReference type="PIRSF" id="PIRSF031804">
    <property type="entry name" value="UCP031804"/>
    <property type="match status" value="1"/>
</dbReference>
<evidence type="ECO:0000256" key="2">
    <source>
        <dbReference type="ARBA" id="ARBA00022692"/>
    </source>
</evidence>
<name>A0ABW0Q2R8_9HYPH</name>
<evidence type="ECO:0000256" key="4">
    <source>
        <dbReference type="ARBA" id="ARBA00023136"/>
    </source>
</evidence>
<gene>
    <name evidence="6" type="ORF">ACFPP9_22535</name>
</gene>
<keyword evidence="2" id="KW-0812">Transmembrane</keyword>
<keyword evidence="4" id="KW-0472">Membrane</keyword>
<organism evidence="6 7">
    <name type="scientific">Kaistia terrae</name>
    <dbReference type="NCBI Taxonomy" id="537017"/>
    <lineage>
        <taxon>Bacteria</taxon>
        <taxon>Pseudomonadati</taxon>
        <taxon>Pseudomonadota</taxon>
        <taxon>Alphaproteobacteria</taxon>
        <taxon>Hyphomicrobiales</taxon>
        <taxon>Kaistiaceae</taxon>
        <taxon>Kaistia</taxon>
    </lineage>
</organism>
<dbReference type="Pfam" id="PF06803">
    <property type="entry name" value="DUF1232"/>
    <property type="match status" value="1"/>
</dbReference>
<evidence type="ECO:0000256" key="3">
    <source>
        <dbReference type="ARBA" id="ARBA00022989"/>
    </source>
</evidence>
<dbReference type="Proteomes" id="UP001596150">
    <property type="component" value="Unassembled WGS sequence"/>
</dbReference>
<protein>
    <submittedName>
        <fullName evidence="6">YkvA family protein</fullName>
    </submittedName>
</protein>
<dbReference type="RefSeq" id="WP_266344665.1">
    <property type="nucleotide sequence ID" value="NZ_JAPKNH010000005.1"/>
</dbReference>
<dbReference type="InterPro" id="IPR010652">
    <property type="entry name" value="DUF1232"/>
</dbReference>
<feature type="domain" description="DUF1232" evidence="5">
    <location>
        <begin position="65"/>
        <end position="99"/>
    </location>
</feature>
<evidence type="ECO:0000256" key="1">
    <source>
        <dbReference type="ARBA" id="ARBA00004127"/>
    </source>
</evidence>
<sequence length="127" mass="13902">MVKIRYGDIFGPGSKGSKEHTADEETVRRGFWKKFRTAARHIPFAEDVAAAYFCAFDSATPVRVRATLLGALAYFVLPVDVVPDFLVGIGFADDATVLMTAMTLLRGHLKPVHYEAAKRALAGEETV</sequence>
<comment type="caution">
    <text evidence="6">The sequence shown here is derived from an EMBL/GenBank/DDBJ whole genome shotgun (WGS) entry which is preliminary data.</text>
</comment>
<accession>A0ABW0Q2R8</accession>